<reference evidence="9 10" key="1">
    <citation type="submission" date="2017-03" db="EMBL/GenBank/DDBJ databases">
        <authorList>
            <person name="Afonso C.L."/>
            <person name="Miller P.J."/>
            <person name="Scott M.A."/>
            <person name="Spackman E."/>
            <person name="Goraichik I."/>
            <person name="Dimitrov K.M."/>
            <person name="Suarez D.L."/>
            <person name="Swayne D.E."/>
        </authorList>
    </citation>
    <scope>NUCLEOTIDE SEQUENCE [LARGE SCALE GENOMIC DNA]</scope>
    <source>
        <strain evidence="9 10">CNRZ 918</strain>
    </source>
</reference>
<evidence type="ECO:0000256" key="3">
    <source>
        <dbReference type="ARBA" id="ARBA00022475"/>
    </source>
</evidence>
<keyword evidence="3" id="KW-1003">Cell membrane</keyword>
<dbReference type="InterPro" id="IPR007353">
    <property type="entry name" value="DUF421"/>
</dbReference>
<comment type="similarity">
    <text evidence="2">Belongs to the UPF0702 family.</text>
</comment>
<dbReference type="EMBL" id="FXZD01000011">
    <property type="protein sequence ID" value="SMY03434.1"/>
    <property type="molecule type" value="Genomic_DNA"/>
</dbReference>
<dbReference type="Gene3D" id="3.30.240.20">
    <property type="entry name" value="bsu07140 like domains"/>
    <property type="match status" value="1"/>
</dbReference>
<gene>
    <name evidence="9" type="ORF">BANT918_02831</name>
</gene>
<dbReference type="GO" id="GO:0005886">
    <property type="term" value="C:plasma membrane"/>
    <property type="evidence" value="ECO:0007669"/>
    <property type="project" value="UniProtKB-SubCell"/>
</dbReference>
<keyword evidence="5 7" id="KW-1133">Transmembrane helix</keyword>
<feature type="transmembrane region" description="Helical" evidence="7">
    <location>
        <begin position="71"/>
        <end position="91"/>
    </location>
</feature>
<evidence type="ECO:0000259" key="8">
    <source>
        <dbReference type="Pfam" id="PF04239"/>
    </source>
</evidence>
<dbReference type="PANTHER" id="PTHR34582">
    <property type="entry name" value="UPF0702 TRANSMEMBRANE PROTEIN YCAP"/>
    <property type="match status" value="1"/>
</dbReference>
<dbReference type="Proteomes" id="UP000234433">
    <property type="component" value="Unassembled WGS sequence"/>
</dbReference>
<evidence type="ECO:0000313" key="10">
    <source>
        <dbReference type="Proteomes" id="UP000234433"/>
    </source>
</evidence>
<organism evidence="9 10">
    <name type="scientific">Brevibacterium antiquum CNRZ 918</name>
    <dbReference type="NCBI Taxonomy" id="1255637"/>
    <lineage>
        <taxon>Bacteria</taxon>
        <taxon>Bacillati</taxon>
        <taxon>Actinomycetota</taxon>
        <taxon>Actinomycetes</taxon>
        <taxon>Micrococcales</taxon>
        <taxon>Brevibacteriaceae</taxon>
        <taxon>Brevibacterium</taxon>
    </lineage>
</organism>
<evidence type="ECO:0000256" key="6">
    <source>
        <dbReference type="ARBA" id="ARBA00023136"/>
    </source>
</evidence>
<dbReference type="PANTHER" id="PTHR34582:SF6">
    <property type="entry name" value="UPF0702 TRANSMEMBRANE PROTEIN YCAP"/>
    <property type="match status" value="1"/>
</dbReference>
<evidence type="ECO:0000256" key="2">
    <source>
        <dbReference type="ARBA" id="ARBA00006448"/>
    </source>
</evidence>
<dbReference type="Pfam" id="PF04239">
    <property type="entry name" value="DUF421"/>
    <property type="match status" value="1"/>
</dbReference>
<name>A0A2H1KV43_9MICO</name>
<dbReference type="InterPro" id="IPR023090">
    <property type="entry name" value="UPF0702_alpha/beta_dom_sf"/>
</dbReference>
<evidence type="ECO:0000256" key="7">
    <source>
        <dbReference type="SAM" id="Phobius"/>
    </source>
</evidence>
<keyword evidence="6 7" id="KW-0472">Membrane</keyword>
<sequence length="192" mass="20727">MFPIIVSDLGATWQTLVVVAISTVGIYLALILFSRIAGLRSFSQMTNFDMAATVAIGSMLATTALSSSTPLLVGVVGLAVLFAIQWVTATVRRYRGPRRLVDNSPLVLMSGSEVLSEHLTIAQMTRSDLRSKLRLAGVTRYDQVGAVILEVTGDVSVLVKAPEDPPMEPDLFVSVRGRDLLFSDDHFASKDS</sequence>
<comment type="subcellular location">
    <subcellularLocation>
        <location evidence="1">Cell membrane</location>
        <topology evidence="1">Multi-pass membrane protein</topology>
    </subcellularLocation>
</comment>
<evidence type="ECO:0000313" key="9">
    <source>
        <dbReference type="EMBL" id="SMY03434.1"/>
    </source>
</evidence>
<protein>
    <submittedName>
        <fullName evidence="9">Uncharacterized membrane protein YcaP, DUF421 family</fullName>
    </submittedName>
</protein>
<accession>A0A2H1KV43</accession>
<evidence type="ECO:0000256" key="5">
    <source>
        <dbReference type="ARBA" id="ARBA00022989"/>
    </source>
</evidence>
<feature type="transmembrane region" description="Helical" evidence="7">
    <location>
        <begin position="45"/>
        <end position="65"/>
    </location>
</feature>
<feature type="domain" description="YetF C-terminal" evidence="8">
    <location>
        <begin position="98"/>
        <end position="163"/>
    </location>
</feature>
<proteinExistence type="inferred from homology"/>
<dbReference type="AlphaFoldDB" id="A0A2H1KV43"/>
<dbReference type="RefSeq" id="WP_208618122.1">
    <property type="nucleotide sequence ID" value="NZ_FXZD01000011.1"/>
</dbReference>
<keyword evidence="4 7" id="KW-0812">Transmembrane</keyword>
<evidence type="ECO:0000256" key="1">
    <source>
        <dbReference type="ARBA" id="ARBA00004651"/>
    </source>
</evidence>
<feature type="transmembrane region" description="Helical" evidence="7">
    <location>
        <begin position="12"/>
        <end position="33"/>
    </location>
</feature>
<evidence type="ECO:0000256" key="4">
    <source>
        <dbReference type="ARBA" id="ARBA00022692"/>
    </source>
</evidence>